<keyword evidence="2" id="KW-1003">Cell membrane</keyword>
<dbReference type="Pfam" id="PF07690">
    <property type="entry name" value="MFS_1"/>
    <property type="match status" value="1"/>
</dbReference>
<reference evidence="8" key="2">
    <citation type="submission" date="2015-05" db="EMBL/GenBank/DDBJ databases">
        <title>Complete genome sequence of Corynebacterium mustelae DSM 45274, isolated from various tissues of a male ferret with lethal sepsis.</title>
        <authorList>
            <person name="Ruckert C."/>
            <person name="Albersmeier A."/>
            <person name="Winkler A."/>
            <person name="Tauch A."/>
        </authorList>
    </citation>
    <scope>NUCLEOTIDE SEQUENCE [LARGE SCALE GENOMIC DNA]</scope>
    <source>
        <strain evidence="8">DSM 45274</strain>
    </source>
</reference>
<dbReference type="GO" id="GO:0005886">
    <property type="term" value="C:plasma membrane"/>
    <property type="evidence" value="ECO:0007669"/>
    <property type="project" value="UniProtKB-SubCell"/>
</dbReference>
<evidence type="ECO:0000256" key="3">
    <source>
        <dbReference type="ARBA" id="ARBA00022692"/>
    </source>
</evidence>
<dbReference type="InterPro" id="IPR036259">
    <property type="entry name" value="MFS_trans_sf"/>
</dbReference>
<gene>
    <name evidence="7" type="ORF">CMUST_10515</name>
</gene>
<feature type="transmembrane region" description="Helical" evidence="6">
    <location>
        <begin position="80"/>
        <end position="99"/>
    </location>
</feature>
<dbReference type="EMBL" id="CP011542">
    <property type="protein sequence ID" value="AKK06419.1"/>
    <property type="molecule type" value="Genomic_DNA"/>
</dbReference>
<comment type="subcellular location">
    <subcellularLocation>
        <location evidence="1">Cell membrane</location>
        <topology evidence="1">Multi-pass membrane protein</topology>
    </subcellularLocation>
</comment>
<dbReference type="STRING" id="571915.CMUST_10515"/>
<feature type="transmembrane region" description="Helical" evidence="6">
    <location>
        <begin position="106"/>
        <end position="125"/>
    </location>
</feature>
<accession>A0A0G3GZ28</accession>
<dbReference type="PATRIC" id="fig|571915.4.peg.2237"/>
<evidence type="ECO:0000256" key="2">
    <source>
        <dbReference type="ARBA" id="ARBA00022475"/>
    </source>
</evidence>
<dbReference type="SUPFAM" id="SSF103473">
    <property type="entry name" value="MFS general substrate transporter"/>
    <property type="match status" value="1"/>
</dbReference>
<organism evidence="7 8">
    <name type="scientific">Corynebacterium mustelae</name>
    <dbReference type="NCBI Taxonomy" id="571915"/>
    <lineage>
        <taxon>Bacteria</taxon>
        <taxon>Bacillati</taxon>
        <taxon>Actinomycetota</taxon>
        <taxon>Actinomycetes</taxon>
        <taxon>Mycobacteriales</taxon>
        <taxon>Corynebacteriaceae</taxon>
        <taxon>Corynebacterium</taxon>
    </lineage>
</organism>
<dbReference type="Gene3D" id="1.20.1250.20">
    <property type="entry name" value="MFS general substrate transporter like domains"/>
    <property type="match status" value="1"/>
</dbReference>
<reference evidence="7 8" key="1">
    <citation type="journal article" date="2015" name="Genome Announc.">
        <title>Complete Genome Sequence of the Type Strain Corynebacterium mustelae DSM 45274, Isolated from Various Tissues of a Male Ferret with Lethal Sepsis.</title>
        <authorList>
            <person name="Ruckert C."/>
            <person name="Eimer J."/>
            <person name="Winkler A."/>
            <person name="Tauch A."/>
        </authorList>
    </citation>
    <scope>NUCLEOTIDE SEQUENCE [LARGE SCALE GENOMIC DNA]</scope>
    <source>
        <strain evidence="7 8">DSM 45274</strain>
    </source>
</reference>
<evidence type="ECO:0000313" key="8">
    <source>
        <dbReference type="Proteomes" id="UP000035199"/>
    </source>
</evidence>
<feature type="transmembrane region" description="Helical" evidence="6">
    <location>
        <begin position="264"/>
        <end position="284"/>
    </location>
</feature>
<keyword evidence="4 6" id="KW-1133">Transmembrane helix</keyword>
<evidence type="ECO:0000256" key="6">
    <source>
        <dbReference type="SAM" id="Phobius"/>
    </source>
</evidence>
<sequence length="419" mass="43610">MTNKEYDGSLKSVAFRRLVAARVSNEFSQSMATISVTVLLVAITGQAALVGISAGVYTACLILSQIISGAVVDRVRADRALFWSAVVQALGWAIVLAGALHHDHPVFFTTLVVAGSIIGGLASGLDAPAEFALTRQIVAKEHFHKAAAIAQGRESFASVSSNPIAGVLATIGHAVPLITQIIFSLLAAMLVPSSTRRETDTKPQAGAGGAVTSFAREVTEGFSYVFSDSGLRAIALISGFANFAMALLPMTLLVHFATVGAKSWKLGILSATMGIAMISGAWFAERFSARFTFFAAGVVACAGLTIGSIVLPATLGSLPLTCVVLVGMFFFLPLFNSGCSAYMAFSCTDENEGRVAAATGVPGMALMPVGAIVGGFLFDSYGALPGVWVCAVVFAVSLLMVVTSSRFRTMPRFTDMAAH</sequence>
<dbReference type="PANTHER" id="PTHR23513">
    <property type="entry name" value="INTEGRAL MEMBRANE EFFLUX PROTEIN-RELATED"/>
    <property type="match status" value="1"/>
</dbReference>
<dbReference type="KEGG" id="cmv:CMUST_10515"/>
<evidence type="ECO:0000256" key="1">
    <source>
        <dbReference type="ARBA" id="ARBA00004651"/>
    </source>
</evidence>
<evidence type="ECO:0000256" key="5">
    <source>
        <dbReference type="ARBA" id="ARBA00023136"/>
    </source>
</evidence>
<keyword evidence="8" id="KW-1185">Reference proteome</keyword>
<keyword evidence="3 6" id="KW-0812">Transmembrane</keyword>
<dbReference type="CDD" id="cd06173">
    <property type="entry name" value="MFS_MefA_like"/>
    <property type="match status" value="1"/>
</dbReference>
<feature type="transmembrane region" description="Helical" evidence="6">
    <location>
        <begin position="291"/>
        <end position="311"/>
    </location>
</feature>
<dbReference type="PANTHER" id="PTHR23513:SF6">
    <property type="entry name" value="MAJOR FACILITATOR SUPERFAMILY ASSOCIATED DOMAIN-CONTAINING PROTEIN"/>
    <property type="match status" value="1"/>
</dbReference>
<feature type="transmembrane region" description="Helical" evidence="6">
    <location>
        <begin position="383"/>
        <end position="402"/>
    </location>
</feature>
<dbReference type="Proteomes" id="UP000035199">
    <property type="component" value="Chromosome"/>
</dbReference>
<keyword evidence="5 6" id="KW-0472">Membrane</keyword>
<dbReference type="RefSeq" id="WP_047262448.1">
    <property type="nucleotide sequence ID" value="NZ_CP011542.1"/>
</dbReference>
<feature type="transmembrane region" description="Helical" evidence="6">
    <location>
        <begin position="233"/>
        <end position="258"/>
    </location>
</feature>
<feature type="transmembrane region" description="Helical" evidence="6">
    <location>
        <begin position="355"/>
        <end position="377"/>
    </location>
</feature>
<evidence type="ECO:0000256" key="4">
    <source>
        <dbReference type="ARBA" id="ARBA00022989"/>
    </source>
</evidence>
<name>A0A0G3GZ28_9CORY</name>
<evidence type="ECO:0000313" key="7">
    <source>
        <dbReference type="EMBL" id="AKK06419.1"/>
    </source>
</evidence>
<protein>
    <submittedName>
        <fullName evidence="7">Major Facilitator Superfamily transporter</fullName>
    </submittedName>
</protein>
<dbReference type="AlphaFoldDB" id="A0A0G3GZ28"/>
<proteinExistence type="predicted"/>
<feature type="transmembrane region" description="Helical" evidence="6">
    <location>
        <begin position="317"/>
        <end position="335"/>
    </location>
</feature>
<dbReference type="GO" id="GO:0022857">
    <property type="term" value="F:transmembrane transporter activity"/>
    <property type="evidence" value="ECO:0007669"/>
    <property type="project" value="InterPro"/>
</dbReference>
<feature type="transmembrane region" description="Helical" evidence="6">
    <location>
        <begin position="38"/>
        <end position="68"/>
    </location>
</feature>
<dbReference type="InterPro" id="IPR011701">
    <property type="entry name" value="MFS"/>
</dbReference>
<dbReference type="OrthoDB" id="5150231at2"/>